<evidence type="ECO:0000313" key="3">
    <source>
        <dbReference type="Proteomes" id="UP000568839"/>
    </source>
</evidence>
<dbReference type="CDD" id="cd00093">
    <property type="entry name" value="HTH_XRE"/>
    <property type="match status" value="1"/>
</dbReference>
<evidence type="ECO:0000313" key="2">
    <source>
        <dbReference type="EMBL" id="MBB6449753.1"/>
    </source>
</evidence>
<comment type="caution">
    <text evidence="2">The sequence shown here is derived from an EMBL/GenBank/DDBJ whole genome shotgun (WGS) entry which is preliminary data.</text>
</comment>
<dbReference type="Proteomes" id="UP000568839">
    <property type="component" value="Unassembled WGS sequence"/>
</dbReference>
<dbReference type="InterPro" id="IPR001387">
    <property type="entry name" value="Cro/C1-type_HTH"/>
</dbReference>
<keyword evidence="3" id="KW-1185">Reference proteome</keyword>
<reference evidence="2 3" key="1">
    <citation type="submission" date="2020-08" db="EMBL/GenBank/DDBJ databases">
        <title>Genomic Encyclopedia of Type Strains, Phase IV (KMG-IV): sequencing the most valuable type-strain genomes for metagenomic binning, comparative biology and taxonomic classification.</title>
        <authorList>
            <person name="Goeker M."/>
        </authorList>
    </citation>
    <scope>NUCLEOTIDE SEQUENCE [LARGE SCALE GENOMIC DNA]</scope>
    <source>
        <strain evidence="2 3">DSM 21769</strain>
    </source>
</reference>
<protein>
    <submittedName>
        <fullName evidence="2">Transcriptional regulator with XRE-family HTH domain</fullName>
    </submittedName>
</protein>
<proteinExistence type="predicted"/>
<dbReference type="EMBL" id="JACHHJ010000002">
    <property type="protein sequence ID" value="MBB6449753.1"/>
    <property type="molecule type" value="Genomic_DNA"/>
</dbReference>
<sequence length="81" mass="9127">MKIKVKDVEGFRELIVKKGYSQRSFGRVLGISESYVAQIANGIRNPGPKVAKNITDVLDVDFGDIFFIESVAKANNRYLKY</sequence>
<dbReference type="InterPro" id="IPR010982">
    <property type="entry name" value="Lambda_DNA-bd_dom_sf"/>
</dbReference>
<accession>A0A841PYK1</accession>
<dbReference type="Gene3D" id="1.10.260.40">
    <property type="entry name" value="lambda repressor-like DNA-binding domains"/>
    <property type="match status" value="1"/>
</dbReference>
<dbReference type="Pfam" id="PF01381">
    <property type="entry name" value="HTH_3"/>
    <property type="match status" value="1"/>
</dbReference>
<dbReference type="SMART" id="SM00530">
    <property type="entry name" value="HTH_XRE"/>
    <property type="match status" value="1"/>
</dbReference>
<dbReference type="SUPFAM" id="SSF47413">
    <property type="entry name" value="lambda repressor-like DNA-binding domains"/>
    <property type="match status" value="1"/>
</dbReference>
<feature type="domain" description="HTH cro/C1-type" evidence="1">
    <location>
        <begin position="11"/>
        <end position="65"/>
    </location>
</feature>
<gene>
    <name evidence="2" type="ORF">HNR44_001731</name>
</gene>
<dbReference type="RefSeq" id="WP_184403714.1">
    <property type="nucleotide sequence ID" value="NZ_JACHHJ010000002.1"/>
</dbReference>
<dbReference type="AlphaFoldDB" id="A0A841PYK1"/>
<evidence type="ECO:0000259" key="1">
    <source>
        <dbReference type="PROSITE" id="PS50943"/>
    </source>
</evidence>
<organism evidence="2 3">
    <name type="scientific">Geomicrobium halophilum</name>
    <dbReference type="NCBI Taxonomy" id="549000"/>
    <lineage>
        <taxon>Bacteria</taxon>
        <taxon>Bacillati</taxon>
        <taxon>Bacillota</taxon>
        <taxon>Bacilli</taxon>
        <taxon>Bacillales</taxon>
        <taxon>Geomicrobium</taxon>
    </lineage>
</organism>
<dbReference type="PROSITE" id="PS50943">
    <property type="entry name" value="HTH_CROC1"/>
    <property type="match status" value="1"/>
</dbReference>
<name>A0A841PYK1_9BACL</name>
<dbReference type="GO" id="GO:0003677">
    <property type="term" value="F:DNA binding"/>
    <property type="evidence" value="ECO:0007669"/>
    <property type="project" value="InterPro"/>
</dbReference>